<feature type="region of interest" description="Disordered" evidence="1">
    <location>
        <begin position="228"/>
        <end position="273"/>
    </location>
</feature>
<evidence type="ECO:0000313" key="2">
    <source>
        <dbReference type="EMBL" id="GMI27726.1"/>
    </source>
</evidence>
<accession>A0ABQ6MJI9</accession>
<evidence type="ECO:0000313" key="3">
    <source>
        <dbReference type="Proteomes" id="UP001165060"/>
    </source>
</evidence>
<proteinExistence type="predicted"/>
<comment type="caution">
    <text evidence="2">The sequence shown here is derived from an EMBL/GenBank/DDBJ whole genome shotgun (WGS) entry which is preliminary data.</text>
</comment>
<organism evidence="2 3">
    <name type="scientific">Tetraparma gracilis</name>
    <dbReference type="NCBI Taxonomy" id="2962635"/>
    <lineage>
        <taxon>Eukaryota</taxon>
        <taxon>Sar</taxon>
        <taxon>Stramenopiles</taxon>
        <taxon>Ochrophyta</taxon>
        <taxon>Bolidophyceae</taxon>
        <taxon>Parmales</taxon>
        <taxon>Triparmaceae</taxon>
        <taxon>Tetraparma</taxon>
    </lineage>
</organism>
<name>A0ABQ6MJI9_9STRA</name>
<reference evidence="2 3" key="1">
    <citation type="journal article" date="2023" name="Commun. Biol.">
        <title>Genome analysis of Parmales, the sister group of diatoms, reveals the evolutionary specialization of diatoms from phago-mixotrophs to photoautotrophs.</title>
        <authorList>
            <person name="Ban H."/>
            <person name="Sato S."/>
            <person name="Yoshikawa S."/>
            <person name="Yamada K."/>
            <person name="Nakamura Y."/>
            <person name="Ichinomiya M."/>
            <person name="Sato N."/>
            <person name="Blanc-Mathieu R."/>
            <person name="Endo H."/>
            <person name="Kuwata A."/>
            <person name="Ogata H."/>
        </authorList>
    </citation>
    <scope>NUCLEOTIDE SEQUENCE [LARGE SCALE GENOMIC DNA]</scope>
</reference>
<feature type="region of interest" description="Disordered" evidence="1">
    <location>
        <begin position="54"/>
        <end position="74"/>
    </location>
</feature>
<gene>
    <name evidence="2" type="ORF">TeGR_g376</name>
</gene>
<feature type="compositionally biased region" description="Gly residues" evidence="1">
    <location>
        <begin position="59"/>
        <end position="74"/>
    </location>
</feature>
<dbReference type="Proteomes" id="UP001165060">
    <property type="component" value="Unassembled WGS sequence"/>
</dbReference>
<dbReference type="EMBL" id="BRYB01001525">
    <property type="protein sequence ID" value="GMI27726.1"/>
    <property type="molecule type" value="Genomic_DNA"/>
</dbReference>
<protein>
    <submittedName>
        <fullName evidence="2">Uncharacterized protein</fullName>
    </submittedName>
</protein>
<sequence length="273" mass="26134">MTPLAPSQPPAALLTCARTGLPPLPWVGPKSGSAGCFKEIVRARMVELLSSSSSRLRGAGRGGGGGGRGAAGPGDGVVDSLGGVGLGGGAGGGGGGVVLATSAGGDSQGASQGASSGDKSWIDRQCRIHSALDEHGAAPFTAQRLSELLVDERTSALSRGHLCNAIEKLLAVTTTVPHAEPTATVPHVEPKEGWLAVGGLGLGAAGGAGGGVGAAGEGGLGGGCRGGAGGGAGGAVTVTPKQKRKRDGPERQGTPRVGGKRGGAARGGRAVAE</sequence>
<keyword evidence="3" id="KW-1185">Reference proteome</keyword>
<evidence type="ECO:0000256" key="1">
    <source>
        <dbReference type="SAM" id="MobiDB-lite"/>
    </source>
</evidence>